<dbReference type="STRING" id="624147.SAMN04487970_1001259"/>
<keyword evidence="2" id="KW-1185">Reference proteome</keyword>
<evidence type="ECO:0000313" key="1">
    <source>
        <dbReference type="EMBL" id="SCW28571.1"/>
    </source>
</evidence>
<evidence type="ECO:0008006" key="3">
    <source>
        <dbReference type="Google" id="ProtNLM"/>
    </source>
</evidence>
<dbReference type="OrthoDB" id="3725739at2"/>
<protein>
    <recommendedName>
        <fullName evidence="3">Acetaldehyde dehydrogenase</fullName>
    </recommendedName>
</protein>
<dbReference type="Proteomes" id="UP000198601">
    <property type="component" value="Unassembled WGS sequence"/>
</dbReference>
<sequence>MDTVPKVLATDEALALIRQLQDKYGPVMFHQSGGCCDGSSPMCYPEGEFLLGEQDVRLGEMGGAPFYMSQAQYDYWKYTQLIIDVVPGRGGMFSLEGPEGKRFLTRSRVFTDEERKALGLP</sequence>
<dbReference type="EMBL" id="FMTT01000001">
    <property type="protein sequence ID" value="SCW28571.1"/>
    <property type="molecule type" value="Genomic_DNA"/>
</dbReference>
<dbReference type="Pfam" id="PF05610">
    <property type="entry name" value="DUF779"/>
    <property type="match status" value="1"/>
</dbReference>
<name>A0A1G4P8M2_9BACL</name>
<dbReference type="AlphaFoldDB" id="A0A1G4P8M2"/>
<dbReference type="RefSeq" id="WP_090665972.1">
    <property type="nucleotide sequence ID" value="NZ_FMTT01000001.1"/>
</dbReference>
<reference evidence="2" key="1">
    <citation type="submission" date="2016-10" db="EMBL/GenBank/DDBJ databases">
        <authorList>
            <person name="Varghese N."/>
            <person name="Submissions S."/>
        </authorList>
    </citation>
    <scope>NUCLEOTIDE SEQUENCE [LARGE SCALE GENOMIC DNA]</scope>
    <source>
        <strain evidence="2">CGMCC 1.8946</strain>
    </source>
</reference>
<dbReference type="InterPro" id="IPR008497">
    <property type="entry name" value="DUF779"/>
</dbReference>
<evidence type="ECO:0000313" key="2">
    <source>
        <dbReference type="Proteomes" id="UP000198601"/>
    </source>
</evidence>
<gene>
    <name evidence="1" type="ORF">SAMN04487970_1001259</name>
</gene>
<organism evidence="1 2">
    <name type="scientific">Paenibacillus tianmuensis</name>
    <dbReference type="NCBI Taxonomy" id="624147"/>
    <lineage>
        <taxon>Bacteria</taxon>
        <taxon>Bacillati</taxon>
        <taxon>Bacillota</taxon>
        <taxon>Bacilli</taxon>
        <taxon>Bacillales</taxon>
        <taxon>Paenibacillaceae</taxon>
        <taxon>Paenibacillus</taxon>
    </lineage>
</organism>
<proteinExistence type="predicted"/>
<dbReference type="PIRSF" id="PIRSF009151">
    <property type="entry name" value="DUF779"/>
    <property type="match status" value="1"/>
</dbReference>
<accession>A0A1G4P8M2</accession>